<dbReference type="EMBL" id="JANAKD010001347">
    <property type="protein sequence ID" value="KAJ3480449.1"/>
    <property type="molecule type" value="Genomic_DNA"/>
</dbReference>
<sequence length="432" mass="47109">MADTAPQIQKNTLPLDNGEIEPLSHAGPSKSPGSDDAASTTSSSDGEPEKKPKQSKWKKAKVHLRHYRKYYALGVVLALAIILPLLLVKLAKRNFKVIIPLIIQRVINTRDIQVQHASVFIRSSTEIDFSANASLHSPLPASIGDLEFTLHDTETEKKPPAVLTADIDGFPIAKSTNIDIRKKTLHVNDPGALVSWANRFIDSDTIPFDVQVKKIDIFLGKLRYGSKVNRPITINGLRGLQDLTLEDVKLFMPAVENKNIRANITLSNPSSLSVQVGNVTVDLIVNDIKVGEALAYNVSLVPGLTRVYIDGQLDLPVIGKNLGSIIRQQAPQLPAGHITIQLRITSFNMHGEKIEFLDTLLSTRPLPLKVPLVALLNGAGTGILKSGLSGMGMANGTGMGEKTLVDAIGEVFSNKTLMGRIQGHWDRRLPRR</sequence>
<name>A0ACC1QMJ3_9HYPO</name>
<gene>
    <name evidence="1" type="ORF">NLG97_g8070</name>
</gene>
<organism evidence="1 2">
    <name type="scientific">Lecanicillium saksenae</name>
    <dbReference type="NCBI Taxonomy" id="468837"/>
    <lineage>
        <taxon>Eukaryota</taxon>
        <taxon>Fungi</taxon>
        <taxon>Dikarya</taxon>
        <taxon>Ascomycota</taxon>
        <taxon>Pezizomycotina</taxon>
        <taxon>Sordariomycetes</taxon>
        <taxon>Hypocreomycetidae</taxon>
        <taxon>Hypocreales</taxon>
        <taxon>Cordycipitaceae</taxon>
        <taxon>Lecanicillium</taxon>
    </lineage>
</organism>
<dbReference type="Proteomes" id="UP001148737">
    <property type="component" value="Unassembled WGS sequence"/>
</dbReference>
<keyword evidence="2" id="KW-1185">Reference proteome</keyword>
<proteinExistence type="predicted"/>
<evidence type="ECO:0000313" key="2">
    <source>
        <dbReference type="Proteomes" id="UP001148737"/>
    </source>
</evidence>
<comment type="caution">
    <text evidence="1">The sequence shown here is derived from an EMBL/GenBank/DDBJ whole genome shotgun (WGS) entry which is preliminary data.</text>
</comment>
<evidence type="ECO:0000313" key="1">
    <source>
        <dbReference type="EMBL" id="KAJ3480449.1"/>
    </source>
</evidence>
<reference evidence="1" key="1">
    <citation type="submission" date="2022-07" db="EMBL/GenBank/DDBJ databases">
        <title>Genome Sequence of Lecanicillium saksenae.</title>
        <authorList>
            <person name="Buettner E."/>
        </authorList>
    </citation>
    <scope>NUCLEOTIDE SEQUENCE</scope>
    <source>
        <strain evidence="1">VT-O1</strain>
    </source>
</reference>
<protein>
    <submittedName>
        <fullName evidence="1">Uncharacterized protein</fullName>
    </submittedName>
</protein>
<accession>A0ACC1QMJ3</accession>